<proteinExistence type="predicted"/>
<protein>
    <submittedName>
        <fullName evidence="1">Uncharacterized protein</fullName>
    </submittedName>
</protein>
<reference evidence="1" key="1">
    <citation type="submission" date="2023-11" db="EMBL/GenBank/DDBJ databases">
        <authorList>
            <person name="Poullet M."/>
        </authorList>
    </citation>
    <scope>NUCLEOTIDE SEQUENCE</scope>
    <source>
        <strain evidence="1">E1834</strain>
    </source>
</reference>
<dbReference type="Proteomes" id="UP001497535">
    <property type="component" value="Unassembled WGS sequence"/>
</dbReference>
<accession>A0ACB1AXS9</accession>
<evidence type="ECO:0000313" key="2">
    <source>
        <dbReference type="Proteomes" id="UP001497535"/>
    </source>
</evidence>
<organism evidence="1 2">
    <name type="scientific">Meloidogyne enterolobii</name>
    <name type="common">Root-knot nematode worm</name>
    <name type="synonym">Meloidogyne mayaguensis</name>
    <dbReference type="NCBI Taxonomy" id="390850"/>
    <lineage>
        <taxon>Eukaryota</taxon>
        <taxon>Metazoa</taxon>
        <taxon>Ecdysozoa</taxon>
        <taxon>Nematoda</taxon>
        <taxon>Chromadorea</taxon>
        <taxon>Rhabditida</taxon>
        <taxon>Tylenchina</taxon>
        <taxon>Tylenchomorpha</taxon>
        <taxon>Tylenchoidea</taxon>
        <taxon>Meloidogynidae</taxon>
        <taxon>Meloidogyninae</taxon>
        <taxon>Meloidogyne</taxon>
    </lineage>
</organism>
<name>A0ACB1AXS9_MELEN</name>
<dbReference type="EMBL" id="CAVMJV010000135">
    <property type="protein sequence ID" value="CAK5110311.1"/>
    <property type="molecule type" value="Genomic_DNA"/>
</dbReference>
<sequence length="176" mass="20718">MVLISEKCANILSCPIKSLRDNLNHPENRKIILNSIKGKKVRTTYNDKNGLKKTFVIEDLSEEGANILQAYGRLSKPFNICVAAHYYAKHRIRLQYPYLHCIVEKFPTKKGVFKENRYYPLELLELINEDEPIQNRENNISKREENKQTELVVVEDEEENEQLEEILKPTYYCNGW</sequence>
<keyword evidence="2" id="KW-1185">Reference proteome</keyword>
<gene>
    <name evidence="1" type="ORF">MENTE1834_LOCUS44408</name>
</gene>
<comment type="caution">
    <text evidence="1">The sequence shown here is derived from an EMBL/GenBank/DDBJ whole genome shotgun (WGS) entry which is preliminary data.</text>
</comment>
<evidence type="ECO:0000313" key="1">
    <source>
        <dbReference type="EMBL" id="CAK5110311.1"/>
    </source>
</evidence>